<reference evidence="4" key="1">
    <citation type="submission" date="2021-06" db="EMBL/GenBank/DDBJ databases">
        <authorList>
            <person name="Kallberg Y."/>
            <person name="Tangrot J."/>
            <person name="Rosling A."/>
        </authorList>
    </citation>
    <scope>NUCLEOTIDE SEQUENCE</scope>
    <source>
        <strain evidence="4">UK204</strain>
    </source>
</reference>
<dbReference type="OrthoDB" id="408631at2759"/>
<gene>
    <name evidence="4" type="ORF">FCALED_LOCUS6953</name>
</gene>
<dbReference type="GO" id="GO:0016787">
    <property type="term" value="F:hydrolase activity"/>
    <property type="evidence" value="ECO:0007669"/>
    <property type="project" value="UniProtKB-KW"/>
</dbReference>
<dbReference type="Pfam" id="PF07859">
    <property type="entry name" value="Abhydrolase_3"/>
    <property type="match status" value="1"/>
</dbReference>
<keyword evidence="5" id="KW-1185">Reference proteome</keyword>
<evidence type="ECO:0000256" key="1">
    <source>
        <dbReference type="ARBA" id="ARBA00022801"/>
    </source>
</evidence>
<protein>
    <submittedName>
        <fullName evidence="4">15607_t:CDS:1</fullName>
    </submittedName>
</protein>
<keyword evidence="2" id="KW-0472">Membrane</keyword>
<keyword evidence="2" id="KW-1133">Transmembrane helix</keyword>
<evidence type="ECO:0000256" key="2">
    <source>
        <dbReference type="SAM" id="Phobius"/>
    </source>
</evidence>
<sequence>MSEKSVDQQVHLEATFQKLEAVANREKLRKRFKNESYWPIIIKGPIGLTIYALFMYPLVFFNHIIMEEKIISSLTIYQETLLRTMKRSTDTSLKTLRKTSSYMGFLNKTFHCSERFESLKPKDTEMGIKGYWLGPVKYKKKTSEATILYFHGGGYVTSTSLIAINSLCYLLKTLRKRYDKHVRVLAIDYSLAPEESFPIGLNCAERAYDWLVKSGIAGSKNVFLCGDSAGGGLILALLQKLHIGTNDKIPLPLGGLLISPWVDLTCDTSSFFTNAKFDWSSEHLGQFAESYIFGEEGNPAHDPLWQQRNEKDKIMEWLSKVEDTFDFDVENIWKRLSSNINNDKTRKRLSHLRDSFISIKSDDLLKKRDPLVEEEATNENQTKETKDDKVELTDMKESPYRNPLISPLHTPHHILAKFPPLLVTYGGKELFKDDIEMFIRKVIESKKLYNPTPVPTSDIIASTFFDSKDLNINNSLDGQHPDVVVEMDEDMVHAYPILKFAFGKHSRRAIERMAYFIANRIPLPKPIRSRQSNAPSCTSNGEKLDISTIPNSRKLPKTDFIATIIE</sequence>
<name>A0A9N9FY11_9GLOM</name>
<keyword evidence="2" id="KW-0812">Transmembrane</keyword>
<feature type="transmembrane region" description="Helical" evidence="2">
    <location>
        <begin position="37"/>
        <end position="59"/>
    </location>
</feature>
<dbReference type="AlphaFoldDB" id="A0A9N9FY11"/>
<dbReference type="EMBL" id="CAJVPQ010001751">
    <property type="protein sequence ID" value="CAG8568092.1"/>
    <property type="molecule type" value="Genomic_DNA"/>
</dbReference>
<evidence type="ECO:0000259" key="3">
    <source>
        <dbReference type="Pfam" id="PF07859"/>
    </source>
</evidence>
<keyword evidence="1" id="KW-0378">Hydrolase</keyword>
<dbReference type="PANTHER" id="PTHR48081:SF31">
    <property type="entry name" value="STERYL ACETYL HYDROLASE MUG81-RELATED"/>
    <property type="match status" value="1"/>
</dbReference>
<feature type="domain" description="Alpha/beta hydrolase fold-3" evidence="3">
    <location>
        <begin position="147"/>
        <end position="306"/>
    </location>
</feature>
<comment type="caution">
    <text evidence="4">The sequence shown here is derived from an EMBL/GenBank/DDBJ whole genome shotgun (WGS) entry which is preliminary data.</text>
</comment>
<accession>A0A9N9FY11</accession>
<dbReference type="SUPFAM" id="SSF53474">
    <property type="entry name" value="alpha/beta-Hydrolases"/>
    <property type="match status" value="1"/>
</dbReference>
<dbReference type="InterPro" id="IPR050300">
    <property type="entry name" value="GDXG_lipolytic_enzyme"/>
</dbReference>
<dbReference type="Proteomes" id="UP000789570">
    <property type="component" value="Unassembled WGS sequence"/>
</dbReference>
<proteinExistence type="predicted"/>
<evidence type="ECO:0000313" key="4">
    <source>
        <dbReference type="EMBL" id="CAG8568092.1"/>
    </source>
</evidence>
<organism evidence="4 5">
    <name type="scientific">Funneliformis caledonium</name>
    <dbReference type="NCBI Taxonomy" id="1117310"/>
    <lineage>
        <taxon>Eukaryota</taxon>
        <taxon>Fungi</taxon>
        <taxon>Fungi incertae sedis</taxon>
        <taxon>Mucoromycota</taxon>
        <taxon>Glomeromycotina</taxon>
        <taxon>Glomeromycetes</taxon>
        <taxon>Glomerales</taxon>
        <taxon>Glomeraceae</taxon>
        <taxon>Funneliformis</taxon>
    </lineage>
</organism>
<evidence type="ECO:0000313" key="5">
    <source>
        <dbReference type="Proteomes" id="UP000789570"/>
    </source>
</evidence>
<dbReference type="PANTHER" id="PTHR48081">
    <property type="entry name" value="AB HYDROLASE SUPERFAMILY PROTEIN C4A8.06C"/>
    <property type="match status" value="1"/>
</dbReference>
<dbReference type="InterPro" id="IPR029058">
    <property type="entry name" value="AB_hydrolase_fold"/>
</dbReference>
<dbReference type="Gene3D" id="3.40.50.1820">
    <property type="entry name" value="alpha/beta hydrolase"/>
    <property type="match status" value="2"/>
</dbReference>
<dbReference type="InterPro" id="IPR013094">
    <property type="entry name" value="AB_hydrolase_3"/>
</dbReference>